<organism evidence="1 2">
    <name type="scientific">Fusarium austroafricanum</name>
    <dbReference type="NCBI Taxonomy" id="2364996"/>
    <lineage>
        <taxon>Eukaryota</taxon>
        <taxon>Fungi</taxon>
        <taxon>Dikarya</taxon>
        <taxon>Ascomycota</taxon>
        <taxon>Pezizomycotina</taxon>
        <taxon>Sordariomycetes</taxon>
        <taxon>Hypocreomycetidae</taxon>
        <taxon>Hypocreales</taxon>
        <taxon>Nectriaceae</taxon>
        <taxon>Fusarium</taxon>
        <taxon>Fusarium concolor species complex</taxon>
    </lineage>
</organism>
<dbReference type="OrthoDB" id="4851849at2759"/>
<keyword evidence="2" id="KW-1185">Reference proteome</keyword>
<reference evidence="1" key="1">
    <citation type="submission" date="2020-01" db="EMBL/GenBank/DDBJ databases">
        <title>Identification and distribution of gene clusters putatively required for synthesis of sphingolipid metabolism inhibitors in phylogenetically diverse species of the filamentous fungus Fusarium.</title>
        <authorList>
            <person name="Kim H.-S."/>
            <person name="Busman M."/>
            <person name="Brown D.W."/>
            <person name="Divon H."/>
            <person name="Uhlig S."/>
            <person name="Proctor R.H."/>
        </authorList>
    </citation>
    <scope>NUCLEOTIDE SEQUENCE</scope>
    <source>
        <strain evidence="1">NRRL 53441</strain>
    </source>
</reference>
<protein>
    <submittedName>
        <fullName evidence="1">Uncharacterized protein</fullName>
    </submittedName>
</protein>
<evidence type="ECO:0000313" key="1">
    <source>
        <dbReference type="EMBL" id="KAF4449241.1"/>
    </source>
</evidence>
<dbReference type="AlphaFoldDB" id="A0A8H4KFM7"/>
<evidence type="ECO:0000313" key="2">
    <source>
        <dbReference type="Proteomes" id="UP000605986"/>
    </source>
</evidence>
<accession>A0A8H4KFM7</accession>
<sequence length="795" mass="91265">MNPDLGSTSVESTLQELHAYAKLLFLRNGRQFEDKTPYREVEDERFLDQSGNDSDSSKNVSFGDHDVDLLRREFLDRLSETVSSTKGGRHVVASRMFYWPDKVKVFVAINSGFAEGDALSKFLGKLCTSLKDIATAPDSHTEQHMDALWDMLLHHQSSRLNTAMVNLRQLMKDLPHLLPQRSSSKRSDHGAIPDIDGVVLDFQHCLKLLAELLFSDGHSDLERHSSLVSLSHILYRTCPAENFQDLGRVGDKLNLEIGFLGRLQTSFRTLCTAARQLPGFDDLSLIPVARLKTPKKSSSQEWSLVQTFQALKLQLNDTSIDKLMQLSNSKAKWTKNKLVTDFSRLKSPTWEVHAEIQLIFYIISYPGEVANGKQFDYIGCSSWTLPPRNILGRDKQHALLGAEMKVVSWMRKELIGSTITSADYLYQDACDNEIPSDPQVRQDYWFDRCQNKNEESHLFGLFLGLIINHPNPVTREELHQWRSDSGGNPYLVAKIIEKFEEIPKNSLGPYFPWFLRHRTRFELPTGHHSVPRPPSPMIQARNMEDRARKYLAPEDQYKDVQDLRPFAKMHCFCFYSMVLENAHPPPLNRGHCYWFDFGFVVCNDQHEERKLGSLYNKILFGSKSLADYRQSLGSSTLDQWINMKASTCSFDEFWQAWERGKLMAIFNKYWSELTAKNPKGYLQHAESGLLARLRIFLEAQTPRPSIWKLRHFLALEDVSVESAAPEIASAARDYGISERLDTRTTMDLKSLYTQLLQTVEPLEIHGERTKGDLVQFSEQHMDEINPRIRKLLQGL</sequence>
<name>A0A8H4KFM7_9HYPO</name>
<dbReference type="Proteomes" id="UP000605986">
    <property type="component" value="Unassembled WGS sequence"/>
</dbReference>
<gene>
    <name evidence="1" type="ORF">F53441_7460</name>
</gene>
<comment type="caution">
    <text evidence="1">The sequence shown here is derived from an EMBL/GenBank/DDBJ whole genome shotgun (WGS) entry which is preliminary data.</text>
</comment>
<proteinExistence type="predicted"/>
<dbReference type="EMBL" id="JAADJG010000295">
    <property type="protein sequence ID" value="KAF4449241.1"/>
    <property type="molecule type" value="Genomic_DNA"/>
</dbReference>